<organism evidence="6 7">
    <name type="scientific">Paramecium primaurelia</name>
    <dbReference type="NCBI Taxonomy" id="5886"/>
    <lineage>
        <taxon>Eukaryota</taxon>
        <taxon>Sar</taxon>
        <taxon>Alveolata</taxon>
        <taxon>Ciliophora</taxon>
        <taxon>Intramacronucleata</taxon>
        <taxon>Oligohymenophorea</taxon>
        <taxon>Peniculida</taxon>
        <taxon>Parameciidae</taxon>
        <taxon>Paramecium</taxon>
    </lineage>
</organism>
<reference evidence="6" key="1">
    <citation type="submission" date="2021-01" db="EMBL/GenBank/DDBJ databases">
        <authorList>
            <consortium name="Genoscope - CEA"/>
            <person name="William W."/>
        </authorList>
    </citation>
    <scope>NUCLEOTIDE SEQUENCE</scope>
</reference>
<sequence length="939" mass="108243">MKQKIFEILLSELLLLVVVTGLRLSSNQTILVLTCLNVFLTIIIGFVRIYNLLLNKELNRCFTLLLLLRLILIVFQYSVSNTQLYLILINHLEMQYEIKIALLLNYGLLSILHDVQNLIETPQNIIYYIYWFLVLLQMKIKFFKSKEPKPKLLSNPLKQIPDAPPTFQAKSQELIKQQDEQSKVLSSSEIKPLQLNSNNLNEDDIIMTNMSWLSNQSVLIYNGDLSIIYQTFYLGKLQKNIGDKLDCELLFLESIIIIGCKEINELLGQSGYSDSIFSDGSFLCNNINEVHKCKIKGQFTIRELITCLFKDFEKWRFFTLTIFKVKNDFLDLDGIQIKLFITNIDGHRFILFNLEQAPVLPKIYNSEPNSILQNIYTTYSHESINYVNCIMTYILLLTHHNDFLMSEGSNKTTMSLSRKEKEEYISNSLLIMRYYTQRYTLFLYSMRDYIFYFQNELFFKMNAIRIEDLLDDLLQTFDPLLKLKQIKLTTNIELQDGNTIIFSDQDRIKQIISCLLHYCLQSSSKSSIKFDIKSYTLQGIMITIKDTKADFDEIAKQKIMNLTKQVNQQLKSQKSVNEIDLQNPLELQMCIILCWQLSGSFKRGLEFLIDSQGFCTFTFVIESQNTQMKCQNSDTGPIKVLGKKKYFETSLSLLLQDNINQGGGGGESRLLSFTQLSKQFSIKPTDPIDLQSAYFSQLSKIRQETSNSRVFPNSGTIHKQSREQSGSFSGTYKQGIQQDSIQQITKLLNRNNLSVVGKVDSPDESQRTFTAIDFGAAEQTINQISLPEFNPKLLTQVIKYRLRNNCCSKVLILDNDSFQIIVLEKVLQKYDIKCDYGFTGSEGLDIIEIKRGRPCHCGNRYYLLYFIDINLPGLSGIEFVQRIKKNMQQGNLDKGFAIATATIAGLNSKLDCFRNGMDYFISKPFDLIEISAAVQYLDF</sequence>
<evidence type="ECO:0000256" key="1">
    <source>
        <dbReference type="ARBA" id="ARBA00022553"/>
    </source>
</evidence>
<evidence type="ECO:0000313" key="7">
    <source>
        <dbReference type="Proteomes" id="UP000688137"/>
    </source>
</evidence>
<keyword evidence="4" id="KW-0472">Membrane</keyword>
<comment type="caution">
    <text evidence="6">The sequence shown here is derived from an EMBL/GenBank/DDBJ whole genome shotgun (WGS) entry which is preliminary data.</text>
</comment>
<dbReference type="Proteomes" id="UP000688137">
    <property type="component" value="Unassembled WGS sequence"/>
</dbReference>
<protein>
    <recommendedName>
        <fullName evidence="5">Response regulatory domain-containing protein</fullName>
    </recommendedName>
</protein>
<feature type="transmembrane region" description="Helical" evidence="4">
    <location>
        <begin position="62"/>
        <end position="79"/>
    </location>
</feature>
<feature type="transmembrane region" description="Helical" evidence="4">
    <location>
        <begin position="5"/>
        <end position="24"/>
    </location>
</feature>
<keyword evidence="1 2" id="KW-0597">Phosphoprotein</keyword>
<dbReference type="PROSITE" id="PS50110">
    <property type="entry name" value="RESPONSE_REGULATORY"/>
    <property type="match status" value="1"/>
</dbReference>
<evidence type="ECO:0000256" key="3">
    <source>
        <dbReference type="SAM" id="MobiDB-lite"/>
    </source>
</evidence>
<dbReference type="Pfam" id="PF00072">
    <property type="entry name" value="Response_reg"/>
    <property type="match status" value="1"/>
</dbReference>
<gene>
    <name evidence="6" type="ORF">PPRIM_AZ9-3.1.T0590056</name>
</gene>
<feature type="region of interest" description="Disordered" evidence="3">
    <location>
        <begin position="708"/>
        <end position="729"/>
    </location>
</feature>
<evidence type="ECO:0000256" key="2">
    <source>
        <dbReference type="PROSITE-ProRule" id="PRU00169"/>
    </source>
</evidence>
<dbReference type="EMBL" id="CAJJDM010000060">
    <property type="protein sequence ID" value="CAD8077887.1"/>
    <property type="molecule type" value="Genomic_DNA"/>
</dbReference>
<keyword evidence="7" id="KW-1185">Reference proteome</keyword>
<feature type="modified residue" description="4-aspartylphosphate" evidence="2">
    <location>
        <position position="868"/>
    </location>
</feature>
<dbReference type="AlphaFoldDB" id="A0A8S1MCC2"/>
<dbReference type="GO" id="GO:0000160">
    <property type="term" value="P:phosphorelay signal transduction system"/>
    <property type="evidence" value="ECO:0007669"/>
    <property type="project" value="InterPro"/>
</dbReference>
<feature type="transmembrane region" description="Helical" evidence="4">
    <location>
        <begin position="30"/>
        <end position="50"/>
    </location>
</feature>
<evidence type="ECO:0000313" key="6">
    <source>
        <dbReference type="EMBL" id="CAD8077887.1"/>
    </source>
</evidence>
<accession>A0A8S1MCC2</accession>
<keyword evidence="4" id="KW-0812">Transmembrane</keyword>
<proteinExistence type="predicted"/>
<dbReference type="InterPro" id="IPR050956">
    <property type="entry name" value="2C_system_His_kinase"/>
</dbReference>
<name>A0A8S1MCC2_PARPR</name>
<dbReference type="SMART" id="SM00448">
    <property type="entry name" value="REC"/>
    <property type="match status" value="1"/>
</dbReference>
<keyword evidence="4" id="KW-1133">Transmembrane helix</keyword>
<dbReference type="PANTHER" id="PTHR43719:SF28">
    <property type="entry name" value="PEROXIDE STRESS-ACTIVATED HISTIDINE KINASE MAK1-RELATED"/>
    <property type="match status" value="1"/>
</dbReference>
<evidence type="ECO:0000259" key="5">
    <source>
        <dbReference type="PROSITE" id="PS50110"/>
    </source>
</evidence>
<dbReference type="OMA" id="MNAIRIE"/>
<evidence type="ECO:0000256" key="4">
    <source>
        <dbReference type="SAM" id="Phobius"/>
    </source>
</evidence>
<feature type="domain" description="Response regulatory" evidence="5">
    <location>
        <begin position="809"/>
        <end position="938"/>
    </location>
</feature>
<dbReference type="PANTHER" id="PTHR43719">
    <property type="entry name" value="TWO-COMPONENT HISTIDINE KINASE"/>
    <property type="match status" value="1"/>
</dbReference>
<dbReference type="InterPro" id="IPR001789">
    <property type="entry name" value="Sig_transdc_resp-reg_receiver"/>
</dbReference>